<dbReference type="InterPro" id="IPR046960">
    <property type="entry name" value="PPR_At4g14850-like_plant"/>
</dbReference>
<evidence type="ECO:0000256" key="2">
    <source>
        <dbReference type="PROSITE-ProRule" id="PRU00708"/>
    </source>
</evidence>
<feature type="repeat" description="PPR" evidence="2">
    <location>
        <begin position="323"/>
        <end position="353"/>
    </location>
</feature>
<dbReference type="GeneID" id="101506218"/>
<dbReference type="Pfam" id="PF13041">
    <property type="entry name" value="PPR_2"/>
    <property type="match status" value="2"/>
</dbReference>
<dbReference type="RefSeq" id="XP_027191214.1">
    <property type="nucleotide sequence ID" value="XM_027335413.1"/>
</dbReference>
<evidence type="ECO:0000313" key="7">
    <source>
        <dbReference type="RefSeq" id="XP_027191215.1"/>
    </source>
</evidence>
<dbReference type="PANTHER" id="PTHR47926">
    <property type="entry name" value="PENTATRICOPEPTIDE REPEAT-CONTAINING PROTEIN"/>
    <property type="match status" value="1"/>
</dbReference>
<dbReference type="NCBIfam" id="TIGR00756">
    <property type="entry name" value="PPR"/>
    <property type="match status" value="5"/>
</dbReference>
<evidence type="ECO:0000313" key="4">
    <source>
        <dbReference type="RefSeq" id="XP_004505733.1"/>
    </source>
</evidence>
<proteinExistence type="predicted"/>
<dbReference type="Pfam" id="PF20431">
    <property type="entry name" value="E_motif"/>
    <property type="match status" value="1"/>
</dbReference>
<dbReference type="GO" id="GO:0009451">
    <property type="term" value="P:RNA modification"/>
    <property type="evidence" value="ECO:0007669"/>
    <property type="project" value="InterPro"/>
</dbReference>
<name>A0A1S2YJJ2_CICAR</name>
<dbReference type="KEGG" id="cam:101506218"/>
<protein>
    <submittedName>
        <fullName evidence="4 5">Pentatricopeptide repeat-containing protein At5g15300-like isoform X1</fullName>
    </submittedName>
</protein>
<gene>
    <name evidence="4 5 6 7 8" type="primary">LOC101506218</name>
</gene>
<dbReference type="Pfam" id="PF01535">
    <property type="entry name" value="PPR"/>
    <property type="match status" value="5"/>
</dbReference>
<dbReference type="InterPro" id="IPR011990">
    <property type="entry name" value="TPR-like_helical_dom_sf"/>
</dbReference>
<dbReference type="FunFam" id="1.25.40.10:FF:000184">
    <property type="entry name" value="Pentatricopeptide repeat-containing protein, chloroplastic"/>
    <property type="match status" value="1"/>
</dbReference>
<accession>A0A1S2YJJ2</accession>
<keyword evidence="1" id="KW-0677">Repeat</keyword>
<evidence type="ECO:0000313" key="6">
    <source>
        <dbReference type="RefSeq" id="XP_027191214.1"/>
    </source>
</evidence>
<dbReference type="PaxDb" id="3827-XP_004505733.1"/>
<dbReference type="RefSeq" id="XP_027191213.1">
    <property type="nucleotide sequence ID" value="XM_027335412.1"/>
</dbReference>
<dbReference type="InterPro" id="IPR002885">
    <property type="entry name" value="PPR_rpt"/>
</dbReference>
<dbReference type="AlphaFoldDB" id="A0A1S2YJJ2"/>
<feature type="repeat" description="PPR" evidence="2">
    <location>
        <begin position="253"/>
        <end position="287"/>
    </location>
</feature>
<reference evidence="3" key="1">
    <citation type="journal article" date="2013" name="Nat. Biotechnol.">
        <title>Draft genome sequence of chickpea (Cicer arietinum) provides a resource for trait improvement.</title>
        <authorList>
            <person name="Varshney R.K."/>
            <person name="Song C."/>
            <person name="Saxena R.K."/>
            <person name="Azam S."/>
            <person name="Yu S."/>
            <person name="Sharpe A.G."/>
            <person name="Cannon S."/>
            <person name="Baek J."/>
            <person name="Rosen B.D."/>
            <person name="Tar'an B."/>
            <person name="Millan T."/>
            <person name="Zhang X."/>
            <person name="Ramsay L.D."/>
            <person name="Iwata A."/>
            <person name="Wang Y."/>
            <person name="Nelson W."/>
            <person name="Farmer A.D."/>
            <person name="Gaur P.M."/>
            <person name="Soderlund C."/>
            <person name="Penmetsa R.V."/>
            <person name="Xu C."/>
            <person name="Bharti A.K."/>
            <person name="He W."/>
            <person name="Winter P."/>
            <person name="Zhao S."/>
            <person name="Hane J.K."/>
            <person name="Carrasquilla-Garcia N."/>
            <person name="Condie J.A."/>
            <person name="Upadhyaya H.D."/>
            <person name="Luo M.C."/>
            <person name="Thudi M."/>
            <person name="Gowda C.L."/>
            <person name="Singh N.P."/>
            <person name="Lichtenzveig J."/>
            <person name="Gali K.K."/>
            <person name="Rubio J."/>
            <person name="Nadarajan N."/>
            <person name="Dolezel J."/>
            <person name="Bansal K.C."/>
            <person name="Xu X."/>
            <person name="Edwards D."/>
            <person name="Zhang G."/>
            <person name="Kahl G."/>
            <person name="Gil J."/>
            <person name="Singh K.B."/>
            <person name="Datta S.K."/>
            <person name="Jackson S.A."/>
            <person name="Wang J."/>
            <person name="Cook D.R."/>
        </authorList>
    </citation>
    <scope>NUCLEOTIDE SEQUENCE [LARGE SCALE GENOMIC DNA]</scope>
    <source>
        <strain evidence="3">cv. CDC Frontier</strain>
    </source>
</reference>
<dbReference type="RefSeq" id="XP_027191215.1">
    <property type="nucleotide sequence ID" value="XM_027335414.1"/>
</dbReference>
<evidence type="ECO:0000313" key="5">
    <source>
        <dbReference type="RefSeq" id="XP_027191213.1"/>
    </source>
</evidence>
<dbReference type="RefSeq" id="XP_004505733.1">
    <property type="nucleotide sequence ID" value="XM_004505676.3"/>
</dbReference>
<feature type="repeat" description="PPR" evidence="2">
    <location>
        <begin position="72"/>
        <end position="106"/>
    </location>
</feature>
<evidence type="ECO:0000256" key="1">
    <source>
        <dbReference type="ARBA" id="ARBA00022737"/>
    </source>
</evidence>
<sequence length="544" mass="61724">MTESAFWRATCMLNKLSSMSQLKQLQAIITKSGLHSHITFTTKFIFFSALSTMGNLSYAYSLFQQSSIVMNNPFICNTMLRAFSKSSFPFQALYIYNHMKNTNVVSDSFTYNFVLKACSRAYKFIQESGSCSCGDDELRVVSNKGAEIHCEVIKIGFENDHCVQSSLLYMYSQFGLVSVAHHLFDQIKDTSLVSWNIMISAYDRIDDYESADYLLESMPCKNVVSWNTLISRYIRLSNVEAARRVFSCMPERNAVSWNSMIAGCVSVKDYAGALELFSQMQNVGVKPTEVTLISVLGACAETGALDIGNKIHESLKVCEHKIEGYLGNALLNMYCKCGNLSLAWEIFNRMRMKTLSCWNAMIIGLAVHGYCEEAFKLFSEMEESLGSSIRPNQVTFIGVLVACSHKGLVDKARWYFDHMVKRYQISPDIKHYGCMVDLLSRHGLLEEAYRMIKTAPFQNSEVLWRTLLGACRTQANMELAKISFQQLAKFEQLTIGDYVLLSNIYAEAGRWDEVERLRNEMDYLNVPKEAGYSQIDMNESIKLS</sequence>
<dbReference type="FunFam" id="1.25.40.10:FF:001746">
    <property type="entry name" value="Pentatricopeptide repeat-containing protein mitochondrial"/>
    <property type="match status" value="1"/>
</dbReference>
<feature type="repeat" description="PPR" evidence="2">
    <location>
        <begin position="222"/>
        <end position="252"/>
    </location>
</feature>
<dbReference type="InterPro" id="IPR046848">
    <property type="entry name" value="E_motif"/>
</dbReference>
<dbReference type="PROSITE" id="PS51375">
    <property type="entry name" value="PPR"/>
    <property type="match status" value="5"/>
</dbReference>
<evidence type="ECO:0000313" key="3">
    <source>
        <dbReference type="Proteomes" id="UP000087171"/>
    </source>
</evidence>
<reference evidence="4 5" key="2">
    <citation type="submission" date="2025-04" db="UniProtKB">
        <authorList>
            <consortium name="RefSeq"/>
        </authorList>
    </citation>
    <scope>IDENTIFICATION</scope>
    <source>
        <tissue evidence="4 5">Etiolated seedlings</tissue>
    </source>
</reference>
<dbReference type="eggNOG" id="KOG4197">
    <property type="taxonomic scope" value="Eukaryota"/>
</dbReference>
<dbReference type="RefSeq" id="XP_027191216.1">
    <property type="nucleotide sequence ID" value="XM_027335415.1"/>
</dbReference>
<evidence type="ECO:0000313" key="8">
    <source>
        <dbReference type="RefSeq" id="XP_027191216.1"/>
    </source>
</evidence>
<feature type="repeat" description="PPR" evidence="2">
    <location>
        <begin position="354"/>
        <end position="384"/>
    </location>
</feature>
<dbReference type="OrthoDB" id="185373at2759"/>
<keyword evidence="3" id="KW-1185">Reference proteome</keyword>
<organism evidence="3 4">
    <name type="scientific">Cicer arietinum</name>
    <name type="common">Chickpea</name>
    <name type="synonym">Garbanzo</name>
    <dbReference type="NCBI Taxonomy" id="3827"/>
    <lineage>
        <taxon>Eukaryota</taxon>
        <taxon>Viridiplantae</taxon>
        <taxon>Streptophyta</taxon>
        <taxon>Embryophyta</taxon>
        <taxon>Tracheophyta</taxon>
        <taxon>Spermatophyta</taxon>
        <taxon>Magnoliopsida</taxon>
        <taxon>eudicotyledons</taxon>
        <taxon>Gunneridae</taxon>
        <taxon>Pentapetalae</taxon>
        <taxon>rosids</taxon>
        <taxon>fabids</taxon>
        <taxon>Fabales</taxon>
        <taxon>Fabaceae</taxon>
        <taxon>Papilionoideae</taxon>
        <taxon>50 kb inversion clade</taxon>
        <taxon>NPAAA clade</taxon>
        <taxon>Hologalegina</taxon>
        <taxon>IRL clade</taxon>
        <taxon>Cicereae</taxon>
        <taxon>Cicer</taxon>
    </lineage>
</organism>
<dbReference type="Gene3D" id="1.25.40.10">
    <property type="entry name" value="Tetratricopeptide repeat domain"/>
    <property type="match status" value="4"/>
</dbReference>
<dbReference type="GO" id="GO:0003723">
    <property type="term" value="F:RNA binding"/>
    <property type="evidence" value="ECO:0007669"/>
    <property type="project" value="InterPro"/>
</dbReference>
<dbReference type="Proteomes" id="UP000087171">
    <property type="component" value="Chromosome Ca6"/>
</dbReference>